<dbReference type="OrthoDB" id="2200301at2"/>
<dbReference type="NCBIfam" id="TIGR00739">
    <property type="entry name" value="yajC"/>
    <property type="match status" value="1"/>
</dbReference>
<protein>
    <submittedName>
        <fullName evidence="12">Preprotein translocase YajC subunit</fullName>
    </submittedName>
</protein>
<evidence type="ECO:0000256" key="2">
    <source>
        <dbReference type="ARBA" id="ARBA00006742"/>
    </source>
</evidence>
<dbReference type="PANTHER" id="PTHR33909">
    <property type="entry name" value="SEC TRANSLOCON ACCESSORY COMPLEX SUBUNIT YAJC"/>
    <property type="match status" value="1"/>
</dbReference>
<keyword evidence="5 11" id="KW-0812">Transmembrane</keyword>
<evidence type="ECO:0000256" key="10">
    <source>
        <dbReference type="SAM" id="MobiDB-lite"/>
    </source>
</evidence>
<evidence type="ECO:0000313" key="13">
    <source>
        <dbReference type="Proteomes" id="UP000320085"/>
    </source>
</evidence>
<keyword evidence="8" id="KW-0811">Translocation</keyword>
<keyword evidence="3" id="KW-0813">Transport</keyword>
<dbReference type="GO" id="GO:0005886">
    <property type="term" value="C:plasma membrane"/>
    <property type="evidence" value="ECO:0007669"/>
    <property type="project" value="UniProtKB-SubCell"/>
</dbReference>
<comment type="caution">
    <text evidence="12">The sequence shown here is derived from an EMBL/GenBank/DDBJ whole genome shotgun (WGS) entry which is preliminary data.</text>
</comment>
<evidence type="ECO:0000256" key="9">
    <source>
        <dbReference type="ARBA" id="ARBA00023136"/>
    </source>
</evidence>
<reference evidence="12 13" key="1">
    <citation type="submission" date="2019-06" db="EMBL/GenBank/DDBJ databases">
        <title>Sequencing the genomes of 1000 actinobacteria strains.</title>
        <authorList>
            <person name="Klenk H.-P."/>
        </authorList>
    </citation>
    <scope>NUCLEOTIDE SEQUENCE [LARGE SCALE GENOMIC DNA]</scope>
    <source>
        <strain evidence="12 13">DSM 21776</strain>
    </source>
</reference>
<evidence type="ECO:0000256" key="1">
    <source>
        <dbReference type="ARBA" id="ARBA00004162"/>
    </source>
</evidence>
<keyword evidence="4" id="KW-1003">Cell membrane</keyword>
<feature type="compositionally biased region" description="Low complexity" evidence="10">
    <location>
        <begin position="127"/>
        <end position="138"/>
    </location>
</feature>
<dbReference type="InterPro" id="IPR003849">
    <property type="entry name" value="Preprotein_translocase_YajC"/>
</dbReference>
<evidence type="ECO:0000256" key="11">
    <source>
        <dbReference type="SAM" id="Phobius"/>
    </source>
</evidence>
<evidence type="ECO:0000256" key="5">
    <source>
        <dbReference type="ARBA" id="ARBA00022692"/>
    </source>
</evidence>
<proteinExistence type="inferred from homology"/>
<evidence type="ECO:0000256" key="8">
    <source>
        <dbReference type="ARBA" id="ARBA00023010"/>
    </source>
</evidence>
<feature type="region of interest" description="Disordered" evidence="10">
    <location>
        <begin position="93"/>
        <end position="138"/>
    </location>
</feature>
<sequence length="138" mass="14014">MSNNGSFSLLIFALPLLLLGWLFWTQNKRMKQMRNFSSALNVGDQVITSSGIFGTIKHLDDSSGWLEIADGVTIRVDRRAIAMKQTDALAAGTGAAGGAAGGAVGGSGTATSGTVDPTSDAGSDHNPGSTPGSSQSGQ</sequence>
<dbReference type="GO" id="GO:0015031">
    <property type="term" value="P:protein transport"/>
    <property type="evidence" value="ECO:0007669"/>
    <property type="project" value="UniProtKB-KW"/>
</dbReference>
<evidence type="ECO:0000256" key="3">
    <source>
        <dbReference type="ARBA" id="ARBA00022448"/>
    </source>
</evidence>
<dbReference type="EMBL" id="VFQF01000001">
    <property type="protein sequence ID" value="TQN47857.1"/>
    <property type="molecule type" value="Genomic_DNA"/>
</dbReference>
<dbReference type="Proteomes" id="UP000320085">
    <property type="component" value="Unassembled WGS sequence"/>
</dbReference>
<comment type="similarity">
    <text evidence="2">Belongs to the YajC family.</text>
</comment>
<keyword evidence="9 11" id="KW-0472">Membrane</keyword>
<evidence type="ECO:0000313" key="12">
    <source>
        <dbReference type="EMBL" id="TQN47857.1"/>
    </source>
</evidence>
<keyword evidence="7 11" id="KW-1133">Transmembrane helix</keyword>
<gene>
    <name evidence="12" type="ORF">FHX52_0975</name>
</gene>
<organism evidence="12 13">
    <name type="scientific">Humibacillus xanthopallidus</name>
    <dbReference type="NCBI Taxonomy" id="412689"/>
    <lineage>
        <taxon>Bacteria</taxon>
        <taxon>Bacillati</taxon>
        <taxon>Actinomycetota</taxon>
        <taxon>Actinomycetes</taxon>
        <taxon>Micrococcales</taxon>
        <taxon>Intrasporangiaceae</taxon>
        <taxon>Humibacillus</taxon>
    </lineage>
</organism>
<dbReference type="SMART" id="SM01323">
    <property type="entry name" value="YajC"/>
    <property type="match status" value="1"/>
</dbReference>
<keyword evidence="6" id="KW-0653">Protein transport</keyword>
<comment type="subcellular location">
    <subcellularLocation>
        <location evidence="1">Cell membrane</location>
        <topology evidence="1">Single-pass membrane protein</topology>
    </subcellularLocation>
</comment>
<dbReference type="AlphaFoldDB" id="A0A543PUU9"/>
<evidence type="ECO:0000256" key="4">
    <source>
        <dbReference type="ARBA" id="ARBA00022475"/>
    </source>
</evidence>
<feature type="compositionally biased region" description="Gly residues" evidence="10">
    <location>
        <begin position="94"/>
        <end position="108"/>
    </location>
</feature>
<dbReference type="PANTHER" id="PTHR33909:SF1">
    <property type="entry name" value="SEC TRANSLOCON ACCESSORY COMPLEX SUBUNIT YAJC"/>
    <property type="match status" value="1"/>
</dbReference>
<dbReference type="Pfam" id="PF02699">
    <property type="entry name" value="YajC"/>
    <property type="match status" value="1"/>
</dbReference>
<name>A0A543PUU9_9MICO</name>
<feature type="transmembrane region" description="Helical" evidence="11">
    <location>
        <begin position="6"/>
        <end position="24"/>
    </location>
</feature>
<accession>A0A543PUU9</accession>
<evidence type="ECO:0000256" key="6">
    <source>
        <dbReference type="ARBA" id="ARBA00022927"/>
    </source>
</evidence>
<evidence type="ECO:0000256" key="7">
    <source>
        <dbReference type="ARBA" id="ARBA00022989"/>
    </source>
</evidence>